<evidence type="ECO:0000256" key="1">
    <source>
        <dbReference type="SAM" id="MobiDB-lite"/>
    </source>
</evidence>
<comment type="caution">
    <text evidence="2">The sequence shown here is derived from an EMBL/GenBank/DDBJ whole genome shotgun (WGS) entry which is preliminary data.</text>
</comment>
<evidence type="ECO:0000313" key="3">
    <source>
        <dbReference type="Proteomes" id="UP000717328"/>
    </source>
</evidence>
<gene>
    <name evidence="2" type="ORF">H0H81_006133</name>
</gene>
<protein>
    <submittedName>
        <fullName evidence="2">Uncharacterized protein</fullName>
    </submittedName>
</protein>
<proteinExistence type="predicted"/>
<dbReference type="EMBL" id="JABCKI010000156">
    <property type="protein sequence ID" value="KAG5652149.1"/>
    <property type="molecule type" value="Genomic_DNA"/>
</dbReference>
<accession>A0A9P7GK80</accession>
<organism evidence="2 3">
    <name type="scientific">Sphagnurus paluster</name>
    <dbReference type="NCBI Taxonomy" id="117069"/>
    <lineage>
        <taxon>Eukaryota</taxon>
        <taxon>Fungi</taxon>
        <taxon>Dikarya</taxon>
        <taxon>Basidiomycota</taxon>
        <taxon>Agaricomycotina</taxon>
        <taxon>Agaricomycetes</taxon>
        <taxon>Agaricomycetidae</taxon>
        <taxon>Agaricales</taxon>
        <taxon>Tricholomatineae</taxon>
        <taxon>Lyophyllaceae</taxon>
        <taxon>Sphagnurus</taxon>
    </lineage>
</organism>
<feature type="region of interest" description="Disordered" evidence="1">
    <location>
        <begin position="1"/>
        <end position="36"/>
    </location>
</feature>
<feature type="compositionally biased region" description="Basic and acidic residues" evidence="1">
    <location>
        <begin position="1"/>
        <end position="30"/>
    </location>
</feature>
<sequence length="86" mass="9596">MVRHREEDRQAEIKELTSKGIIPHDHELQKHPKKSSQGRAWFMGRLAALIDEVLPAKVVVDRMVEQAADMLTHGGSLVKAGTSSKL</sequence>
<dbReference type="OrthoDB" id="3024884at2759"/>
<evidence type="ECO:0000313" key="2">
    <source>
        <dbReference type="EMBL" id="KAG5652149.1"/>
    </source>
</evidence>
<name>A0A9P7GK80_9AGAR</name>
<reference evidence="2" key="2">
    <citation type="submission" date="2021-10" db="EMBL/GenBank/DDBJ databases">
        <title>Phylogenomics reveals ancestral predisposition of the termite-cultivated fungus Termitomyces towards a domesticated lifestyle.</title>
        <authorList>
            <person name="Auxier B."/>
            <person name="Grum-Grzhimaylo A."/>
            <person name="Cardenas M.E."/>
            <person name="Lodge J.D."/>
            <person name="Laessoe T."/>
            <person name="Pedersen O."/>
            <person name="Smith M.E."/>
            <person name="Kuyper T.W."/>
            <person name="Franco-Molano E.A."/>
            <person name="Baroni T.J."/>
            <person name="Aanen D.K."/>
        </authorList>
    </citation>
    <scope>NUCLEOTIDE SEQUENCE</scope>
    <source>
        <strain evidence="2">D49</strain>
    </source>
</reference>
<keyword evidence="3" id="KW-1185">Reference proteome</keyword>
<dbReference type="AlphaFoldDB" id="A0A9P7GK80"/>
<dbReference type="Proteomes" id="UP000717328">
    <property type="component" value="Unassembled WGS sequence"/>
</dbReference>
<reference evidence="2" key="1">
    <citation type="submission" date="2021-02" db="EMBL/GenBank/DDBJ databases">
        <authorList>
            <person name="Nieuwenhuis M."/>
            <person name="Van De Peppel L.J.J."/>
        </authorList>
    </citation>
    <scope>NUCLEOTIDE SEQUENCE</scope>
    <source>
        <strain evidence="2">D49</strain>
    </source>
</reference>